<name>A0A645GFE4_9ZZZZ</name>
<organism evidence="1">
    <name type="scientific">bioreactor metagenome</name>
    <dbReference type="NCBI Taxonomy" id="1076179"/>
    <lineage>
        <taxon>unclassified sequences</taxon>
        <taxon>metagenomes</taxon>
        <taxon>ecological metagenomes</taxon>
    </lineage>
</organism>
<gene>
    <name evidence="1" type="ORF">SDC9_172281</name>
</gene>
<protein>
    <submittedName>
        <fullName evidence="1">Uncharacterized protein</fullName>
    </submittedName>
</protein>
<evidence type="ECO:0000313" key="1">
    <source>
        <dbReference type="EMBL" id="MPN24876.1"/>
    </source>
</evidence>
<accession>A0A645GFE4</accession>
<comment type="caution">
    <text evidence="1">The sequence shown here is derived from an EMBL/GenBank/DDBJ whole genome shotgun (WGS) entry which is preliminary data.</text>
</comment>
<reference evidence="1" key="1">
    <citation type="submission" date="2019-08" db="EMBL/GenBank/DDBJ databases">
        <authorList>
            <person name="Kucharzyk K."/>
            <person name="Murdoch R.W."/>
            <person name="Higgins S."/>
            <person name="Loffler F."/>
        </authorList>
    </citation>
    <scope>NUCLEOTIDE SEQUENCE</scope>
</reference>
<dbReference type="AlphaFoldDB" id="A0A645GFE4"/>
<sequence>MDLGSISPTTNVKITDEVLKQTIAGINHDLTSKPRACGDLLFGCVAGTGLSVGEIKNPTLIDFPLQNLTLQGQNFKSNCFGGLKFC</sequence>
<dbReference type="EMBL" id="VSSQ01073872">
    <property type="protein sequence ID" value="MPN24876.1"/>
    <property type="molecule type" value="Genomic_DNA"/>
</dbReference>
<proteinExistence type="predicted"/>